<dbReference type="AlphaFoldDB" id="A0A6A6A5K9"/>
<dbReference type="RefSeq" id="XP_033520589.1">
    <property type="nucleotide sequence ID" value="XM_033662761.1"/>
</dbReference>
<feature type="non-terminal residue" evidence="1">
    <location>
        <position position="1"/>
    </location>
</feature>
<gene>
    <name evidence="1" type="ORF">P153DRAFT_254443</name>
</gene>
<reference evidence="1" key="1">
    <citation type="journal article" date="2020" name="Stud. Mycol.">
        <title>101 Dothideomycetes genomes: a test case for predicting lifestyles and emergence of pathogens.</title>
        <authorList>
            <person name="Haridas S."/>
            <person name="Albert R."/>
            <person name="Binder M."/>
            <person name="Bloem J."/>
            <person name="Labutti K."/>
            <person name="Salamov A."/>
            <person name="Andreopoulos B."/>
            <person name="Baker S."/>
            <person name="Barry K."/>
            <person name="Bills G."/>
            <person name="Bluhm B."/>
            <person name="Cannon C."/>
            <person name="Castanera R."/>
            <person name="Culley D."/>
            <person name="Daum C."/>
            <person name="Ezra D."/>
            <person name="Gonzalez J."/>
            <person name="Henrissat B."/>
            <person name="Kuo A."/>
            <person name="Liang C."/>
            <person name="Lipzen A."/>
            <person name="Lutzoni F."/>
            <person name="Magnuson J."/>
            <person name="Mondo S."/>
            <person name="Nolan M."/>
            <person name="Ohm R."/>
            <person name="Pangilinan J."/>
            <person name="Park H.-J."/>
            <person name="Ramirez L."/>
            <person name="Alfaro M."/>
            <person name="Sun H."/>
            <person name="Tritt A."/>
            <person name="Yoshinaga Y."/>
            <person name="Zwiers L.-H."/>
            <person name="Turgeon B."/>
            <person name="Goodwin S."/>
            <person name="Spatafora J."/>
            <person name="Crous P."/>
            <person name="Grigoriev I."/>
        </authorList>
    </citation>
    <scope>NUCLEOTIDE SEQUENCE</scope>
    <source>
        <strain evidence="1">CBS 119687</strain>
    </source>
</reference>
<proteinExistence type="predicted"/>
<dbReference type="GeneID" id="54403193"/>
<evidence type="ECO:0000313" key="1">
    <source>
        <dbReference type="EMBL" id="KAF2126197.1"/>
    </source>
</evidence>
<name>A0A6A6A5K9_9PLEO</name>
<sequence length="216" mass="24351">FGEAIGTIRSFKNTEEVELRFARQCAVESDWTKEVAETTDFRIGTLESFFSALKDASKVKGLTIKNLQDHMDKGLFESDHFLAVRNRLSRLHLQIATESDDAAPENSLYLPACDQGFTHDLPGLWLIPLQNQLTHLTLYGAECLWGVWPFVDLRAISTFPRLVSLSLGNLTIAHDWQIDWILSHASTLEELLLDDCYIVTALQLNEEQAAANFPSL</sequence>
<dbReference type="PANTHER" id="PTHR42057:SF2">
    <property type="entry name" value="F-BOX DOMAIN PROTEIN (AFU_ORTHOLOGUE AFUA_4G00200)-RELATED"/>
    <property type="match status" value="1"/>
</dbReference>
<keyword evidence="2" id="KW-1185">Reference proteome</keyword>
<dbReference type="EMBL" id="ML977514">
    <property type="protein sequence ID" value="KAF2126197.1"/>
    <property type="molecule type" value="Genomic_DNA"/>
</dbReference>
<organism evidence="1 2">
    <name type="scientific">Dothidotthia symphoricarpi CBS 119687</name>
    <dbReference type="NCBI Taxonomy" id="1392245"/>
    <lineage>
        <taxon>Eukaryota</taxon>
        <taxon>Fungi</taxon>
        <taxon>Dikarya</taxon>
        <taxon>Ascomycota</taxon>
        <taxon>Pezizomycotina</taxon>
        <taxon>Dothideomycetes</taxon>
        <taxon>Pleosporomycetidae</taxon>
        <taxon>Pleosporales</taxon>
        <taxon>Dothidotthiaceae</taxon>
        <taxon>Dothidotthia</taxon>
    </lineage>
</organism>
<feature type="non-terminal residue" evidence="1">
    <location>
        <position position="216"/>
    </location>
</feature>
<dbReference type="SUPFAM" id="SSF52047">
    <property type="entry name" value="RNI-like"/>
    <property type="match status" value="1"/>
</dbReference>
<dbReference type="OrthoDB" id="3140657at2759"/>
<evidence type="ECO:0000313" key="2">
    <source>
        <dbReference type="Proteomes" id="UP000799771"/>
    </source>
</evidence>
<dbReference type="Proteomes" id="UP000799771">
    <property type="component" value="Unassembled WGS sequence"/>
</dbReference>
<dbReference type="PANTHER" id="PTHR42057">
    <property type="entry name" value="F-BOX DOMAIN PROTEIN (AFU_ORTHOLOGUE AFUA_4G00200)"/>
    <property type="match status" value="1"/>
</dbReference>
<accession>A0A6A6A5K9</accession>
<protein>
    <submittedName>
        <fullName evidence="1">Uncharacterized protein</fullName>
    </submittedName>
</protein>